<comment type="subcellular location">
    <subcellularLocation>
        <location evidence="1">Secreted</location>
    </subcellularLocation>
</comment>
<sequence>MAIRKKIRVNKGFWTPGATASYLPRTTRLLLLAFSLLVFPPQVIPPYGGGKKCWHKSGYCRKTCRVDKVIKTVCQHYQVCCVPNQKVPITSPTPMPNFQTDIIDTLVTSLTTPSFEISTENKEDEKSDSELET</sequence>
<dbReference type="RefSeq" id="XP_004393244.1">
    <property type="nucleotide sequence ID" value="XM_004393187.1"/>
</dbReference>
<dbReference type="Proteomes" id="UP000245340">
    <property type="component" value="Unplaced"/>
</dbReference>
<evidence type="ECO:0000256" key="4">
    <source>
        <dbReference type="ARBA" id="ARBA00022529"/>
    </source>
</evidence>
<dbReference type="GO" id="GO:0005576">
    <property type="term" value="C:extracellular region"/>
    <property type="evidence" value="ECO:0007669"/>
    <property type="project" value="UniProtKB-SubCell"/>
</dbReference>
<accession>A0A9B0G5K2</accession>
<keyword evidence="8" id="KW-1015">Disulfide bond</keyword>
<comment type="similarity">
    <text evidence="2">Belongs to the beta-defensin family.</text>
</comment>
<dbReference type="PANTHER" id="PTHR15001:SF7">
    <property type="entry name" value="DEFENSIN BETA 118"/>
    <property type="match status" value="1"/>
</dbReference>
<evidence type="ECO:0000256" key="6">
    <source>
        <dbReference type="ARBA" id="ARBA00022940"/>
    </source>
</evidence>
<evidence type="ECO:0000256" key="3">
    <source>
        <dbReference type="ARBA" id="ARBA00022525"/>
    </source>
</evidence>
<evidence type="ECO:0000313" key="9">
    <source>
        <dbReference type="Proteomes" id="UP000245340"/>
    </source>
</evidence>
<keyword evidence="4" id="KW-0929">Antimicrobial</keyword>
<dbReference type="PANTHER" id="PTHR15001">
    <property type="entry name" value="BETA-DEFENSIN 123-RELATED"/>
    <property type="match status" value="1"/>
</dbReference>
<evidence type="ECO:0000256" key="7">
    <source>
        <dbReference type="ARBA" id="ARBA00023022"/>
    </source>
</evidence>
<evidence type="ECO:0000256" key="5">
    <source>
        <dbReference type="ARBA" id="ARBA00022729"/>
    </source>
</evidence>
<keyword evidence="6" id="KW-0211">Defensin</keyword>
<dbReference type="AlphaFoldDB" id="A0A9B0G5K2"/>
<keyword evidence="5" id="KW-0732">Signal</keyword>
<keyword evidence="7" id="KW-0044">Antibiotic</keyword>
<dbReference type="InterPro" id="IPR050544">
    <property type="entry name" value="Beta-defensin"/>
</dbReference>
<keyword evidence="9" id="KW-1185">Reference proteome</keyword>
<name>A0A9B0G5K2_ODORO</name>
<reference evidence="10" key="1">
    <citation type="submission" date="2025-08" db="UniProtKB">
        <authorList>
            <consortium name="RefSeq"/>
        </authorList>
    </citation>
    <scope>IDENTIFICATION</scope>
</reference>
<evidence type="ECO:0000256" key="1">
    <source>
        <dbReference type="ARBA" id="ARBA00004613"/>
    </source>
</evidence>
<organism evidence="9 10">
    <name type="scientific">Odobenus rosmarus divergens</name>
    <name type="common">Pacific walrus</name>
    <dbReference type="NCBI Taxonomy" id="9708"/>
    <lineage>
        <taxon>Eukaryota</taxon>
        <taxon>Metazoa</taxon>
        <taxon>Chordata</taxon>
        <taxon>Craniata</taxon>
        <taxon>Vertebrata</taxon>
        <taxon>Euteleostomi</taxon>
        <taxon>Mammalia</taxon>
        <taxon>Eutheria</taxon>
        <taxon>Laurasiatheria</taxon>
        <taxon>Carnivora</taxon>
        <taxon>Caniformia</taxon>
        <taxon>Pinnipedia</taxon>
        <taxon>Odobenidae</taxon>
        <taxon>Odobenus</taxon>
    </lineage>
</organism>
<dbReference type="GO" id="GO:0042742">
    <property type="term" value="P:defense response to bacterium"/>
    <property type="evidence" value="ECO:0007669"/>
    <property type="project" value="UniProtKB-KW"/>
</dbReference>
<keyword evidence="3" id="KW-0964">Secreted</keyword>
<evidence type="ECO:0000256" key="2">
    <source>
        <dbReference type="ARBA" id="ARBA00007371"/>
    </source>
</evidence>
<gene>
    <name evidence="10" type="primary">DEFB118</name>
</gene>
<evidence type="ECO:0000256" key="8">
    <source>
        <dbReference type="ARBA" id="ARBA00023157"/>
    </source>
</evidence>
<proteinExistence type="inferred from homology"/>
<evidence type="ECO:0000313" key="10">
    <source>
        <dbReference type="RefSeq" id="XP_004393244.1"/>
    </source>
</evidence>
<protein>
    <submittedName>
        <fullName evidence="10">Beta-defensin 118</fullName>
    </submittedName>
</protein>